<evidence type="ECO:0000313" key="9">
    <source>
        <dbReference type="EMBL" id="SZX70177.1"/>
    </source>
</evidence>
<keyword evidence="5 6" id="KW-0408">Iron</keyword>
<reference evidence="9 10" key="1">
    <citation type="submission" date="2016-10" db="EMBL/GenBank/DDBJ databases">
        <authorList>
            <person name="Cai Z."/>
        </authorList>
    </citation>
    <scope>NUCLEOTIDE SEQUENCE [LARGE SCALE GENOMIC DNA]</scope>
</reference>
<dbReference type="Proteomes" id="UP000256970">
    <property type="component" value="Unassembled WGS sequence"/>
</dbReference>
<dbReference type="InterPro" id="IPR027433">
    <property type="entry name" value="Lipoxygenase_dom_3"/>
</dbReference>
<accession>A0A383VXI0</accession>
<evidence type="ECO:0000256" key="3">
    <source>
        <dbReference type="ARBA" id="ARBA00022964"/>
    </source>
</evidence>
<dbReference type="InterPro" id="IPR036226">
    <property type="entry name" value="LipOase_C_sf"/>
</dbReference>
<dbReference type="Gene3D" id="4.10.372.10">
    <property type="entry name" value="Lipoxygenase-1, Domain 3"/>
    <property type="match status" value="1"/>
</dbReference>
<evidence type="ECO:0000256" key="5">
    <source>
        <dbReference type="ARBA" id="ARBA00023004"/>
    </source>
</evidence>
<evidence type="ECO:0000256" key="7">
    <source>
        <dbReference type="SAM" id="MobiDB-lite"/>
    </source>
</evidence>
<comment type="similarity">
    <text evidence="6">Belongs to the lipoxygenase family.</text>
</comment>
<dbReference type="PROSITE" id="PS51393">
    <property type="entry name" value="LIPOXYGENASE_3"/>
    <property type="match status" value="1"/>
</dbReference>
<dbReference type="PANTHER" id="PTHR11771">
    <property type="entry name" value="LIPOXYGENASE"/>
    <property type="match status" value="1"/>
</dbReference>
<evidence type="ECO:0000256" key="2">
    <source>
        <dbReference type="ARBA" id="ARBA00022723"/>
    </source>
</evidence>
<dbReference type="PROSITE" id="PS00081">
    <property type="entry name" value="LIPOXYGENASE_2"/>
    <property type="match status" value="1"/>
</dbReference>
<feature type="domain" description="Lipoxygenase" evidence="8">
    <location>
        <begin position="220"/>
        <end position="1004"/>
    </location>
</feature>
<evidence type="ECO:0000256" key="1">
    <source>
        <dbReference type="ARBA" id="ARBA00001962"/>
    </source>
</evidence>
<evidence type="ECO:0000259" key="8">
    <source>
        <dbReference type="PROSITE" id="PS51393"/>
    </source>
</evidence>
<gene>
    <name evidence="9" type="ORF">BQ4739_LOCUS10412</name>
</gene>
<name>A0A383VXI0_TETOB</name>
<dbReference type="PROSITE" id="PS00711">
    <property type="entry name" value="LIPOXYGENASE_1"/>
    <property type="match status" value="1"/>
</dbReference>
<dbReference type="PRINTS" id="PR00087">
    <property type="entry name" value="LIPOXYGENASE"/>
</dbReference>
<dbReference type="AlphaFoldDB" id="A0A383VXI0"/>
<comment type="cofactor">
    <cofactor evidence="1 6">
        <name>Fe cation</name>
        <dbReference type="ChEBI" id="CHEBI:24875"/>
    </cofactor>
</comment>
<dbReference type="GO" id="GO:0016702">
    <property type="term" value="F:oxidoreductase activity, acting on single donors with incorporation of molecular oxygen, incorporation of two atoms of oxygen"/>
    <property type="evidence" value="ECO:0007669"/>
    <property type="project" value="InterPro"/>
</dbReference>
<dbReference type="GO" id="GO:0046872">
    <property type="term" value="F:metal ion binding"/>
    <property type="evidence" value="ECO:0007669"/>
    <property type="project" value="UniProtKB-KW"/>
</dbReference>
<dbReference type="Gene3D" id="1.20.245.10">
    <property type="entry name" value="Lipoxygenase-1, Domain 5"/>
    <property type="match status" value="1"/>
</dbReference>
<evidence type="ECO:0000313" key="10">
    <source>
        <dbReference type="Proteomes" id="UP000256970"/>
    </source>
</evidence>
<dbReference type="InterPro" id="IPR000907">
    <property type="entry name" value="LipOase"/>
</dbReference>
<dbReference type="Gene3D" id="4.10.375.10">
    <property type="entry name" value="Lipoxygenase-1, Domain 2"/>
    <property type="match status" value="1"/>
</dbReference>
<dbReference type="Gene3D" id="3.10.450.60">
    <property type="match status" value="1"/>
</dbReference>
<feature type="region of interest" description="Disordered" evidence="7">
    <location>
        <begin position="278"/>
        <end position="298"/>
    </location>
</feature>
<sequence length="1004" mass="109490">MLRKATFSHSSRVCALSPPSRAQSRPLQRTAVSRAYSNGVSKGPAAGVPVTLHSSKTHPRMATAAQALSTATTTAPATPPDNRVTWAVEIITHIPKYDASDIGLLLTVISTKGERREAPLKSTKPPEQVERKGADSGEDLPGRRDSFAIKLPAGFEPAAIWVEDKDDLGDKIFQRDGDLSRLFLKVVTLSAGSSTVTFIANTYISTEQGNRQFIRDDAFSNAKLAGSEVLAALMADELQQLRGEGKNQNQAIDSPRSDPDRIYRYAIYNDLGGDVAKTPGNVRQPLGGSSEFPYPRRLDTNRGNVTINGVAYELPPNTADAALVNPGVFRSILASIAEVLPPGLRALVLGLNSVAPVSLAATPWTPQDDNFDTDKTRGFIGNAVSGVLPGALVSIDAAVGKKIPPPLRWLLQKLRVIPGDEFDSVEEVLALYDRGAQGPWSAFSRKLEEAEAGRLSGRTGQAAAGRGGNGDVLDLLKYDMPKSLQDRLDTWPTDEEMGRMYLAGQNPLTIEVLDPERLAQLLKDSAGIREAEERIRERHLGGKSLEEWAAAGEEAGAQPRLFIVDYWAVFGLLDTLEAANAGSNRVMHAGRCVLFRRSDGHLVPVIIELAHSSKTAPVTYTASDPAAVWQVAKLIFQSVDSGWHQLVAKLIFQSVDSGWHQLVSHWLRTHACTEPFLIATRRQLPAAHPMFRLLMPHFRYTLPINAAARGSLINAGGVIETNFSPGPFSMQLSSIVYGMTWRFKEEGLTADLAKRGFLDSKGGLRIKDYPYAEDGLLLWGALKEYFEAYVELYYKTDEAVQNDTWLQAWWNEVKTEAHKDANASGWVDLDSRSNLVLAALTIAWVASAHHAAVNFGQYDYSGWMPSHSPLCRRPAPAQGSEAWQKLAAKGVSSSEMFTYISPPATATKVMSTVKLLSAHAQDEQYLSTDAQDWLPLESDERVKAVFEAFVAQITKEVAPEIERRNADPANISRNPASQGMAYTLLYPSSGPGVTMQGVPYSISI</sequence>
<feature type="compositionally biased region" description="Basic and acidic residues" evidence="7">
    <location>
        <begin position="127"/>
        <end position="143"/>
    </location>
</feature>
<evidence type="ECO:0000256" key="4">
    <source>
        <dbReference type="ARBA" id="ARBA00023002"/>
    </source>
</evidence>
<dbReference type="SUPFAM" id="SSF48484">
    <property type="entry name" value="Lipoxigenase"/>
    <property type="match status" value="1"/>
</dbReference>
<proteinExistence type="inferred from homology"/>
<dbReference type="Pfam" id="PF00305">
    <property type="entry name" value="Lipoxygenase"/>
    <property type="match status" value="2"/>
</dbReference>
<evidence type="ECO:0000256" key="6">
    <source>
        <dbReference type="RuleBase" id="RU003974"/>
    </source>
</evidence>
<protein>
    <recommendedName>
        <fullName evidence="8">Lipoxygenase domain-containing protein</fullName>
    </recommendedName>
</protein>
<keyword evidence="3 6" id="KW-0223">Dioxygenase</keyword>
<dbReference type="GO" id="GO:0034440">
    <property type="term" value="P:lipid oxidation"/>
    <property type="evidence" value="ECO:0007669"/>
    <property type="project" value="InterPro"/>
</dbReference>
<feature type="region of interest" description="Disordered" evidence="7">
    <location>
        <begin position="115"/>
        <end position="143"/>
    </location>
</feature>
<feature type="region of interest" description="Disordered" evidence="7">
    <location>
        <begin position="1"/>
        <end position="28"/>
    </location>
</feature>
<dbReference type="InterPro" id="IPR020833">
    <property type="entry name" value="LipOase_Fe_BS"/>
</dbReference>
<keyword evidence="4 6" id="KW-0560">Oxidoreductase</keyword>
<keyword evidence="10" id="KW-1185">Reference proteome</keyword>
<dbReference type="EMBL" id="FNXT01000975">
    <property type="protein sequence ID" value="SZX70177.1"/>
    <property type="molecule type" value="Genomic_DNA"/>
</dbReference>
<keyword evidence="2 6" id="KW-0479">Metal-binding</keyword>
<dbReference type="InterPro" id="IPR013819">
    <property type="entry name" value="LipOase_C"/>
</dbReference>
<dbReference type="STRING" id="3088.A0A383VXI0"/>
<organism evidence="9 10">
    <name type="scientific">Tetradesmus obliquus</name>
    <name type="common">Green alga</name>
    <name type="synonym">Acutodesmus obliquus</name>
    <dbReference type="NCBI Taxonomy" id="3088"/>
    <lineage>
        <taxon>Eukaryota</taxon>
        <taxon>Viridiplantae</taxon>
        <taxon>Chlorophyta</taxon>
        <taxon>core chlorophytes</taxon>
        <taxon>Chlorophyceae</taxon>
        <taxon>CS clade</taxon>
        <taxon>Sphaeropleales</taxon>
        <taxon>Scenedesmaceae</taxon>
        <taxon>Tetradesmus</taxon>
    </lineage>
</organism>
<dbReference type="InterPro" id="IPR020834">
    <property type="entry name" value="LipOase_CS"/>
</dbReference>